<dbReference type="EMBL" id="MN739052">
    <property type="protein sequence ID" value="QHS86225.1"/>
    <property type="molecule type" value="Genomic_DNA"/>
</dbReference>
<organism evidence="1">
    <name type="scientific">viral metagenome</name>
    <dbReference type="NCBI Taxonomy" id="1070528"/>
    <lineage>
        <taxon>unclassified sequences</taxon>
        <taxon>metagenomes</taxon>
        <taxon>organismal metagenomes</taxon>
    </lineage>
</organism>
<dbReference type="AlphaFoldDB" id="A0A6C0B1W9"/>
<evidence type="ECO:0000313" key="1">
    <source>
        <dbReference type="EMBL" id="QHS86225.1"/>
    </source>
</evidence>
<protein>
    <submittedName>
        <fullName evidence="1">Uncharacterized protein</fullName>
    </submittedName>
</protein>
<accession>A0A6C0B1W9</accession>
<reference evidence="1" key="1">
    <citation type="journal article" date="2020" name="Nature">
        <title>Giant virus diversity and host interactions through global metagenomics.</title>
        <authorList>
            <person name="Schulz F."/>
            <person name="Roux S."/>
            <person name="Paez-Espino D."/>
            <person name="Jungbluth S."/>
            <person name="Walsh D.A."/>
            <person name="Denef V.J."/>
            <person name="McMahon K.D."/>
            <person name="Konstantinidis K.T."/>
            <person name="Eloe-Fadrosh E.A."/>
            <person name="Kyrpides N.C."/>
            <person name="Woyke T."/>
        </authorList>
    </citation>
    <scope>NUCLEOTIDE SEQUENCE</scope>
    <source>
        <strain evidence="1">GVMAG-M-3300009187-29</strain>
    </source>
</reference>
<proteinExistence type="predicted"/>
<name>A0A6C0B1W9_9ZZZZ</name>
<sequence length="74" mass="8336">MNIELTKPEGNAFALMHIATRLCTQLGIDDSERDALLKDMKSSDYANLVKVFWLKFNSVVNIYSNGEPYVPANI</sequence>